<keyword evidence="5" id="KW-0325">Glycoprotein</keyword>
<dbReference type="Proteomes" id="UP000272942">
    <property type="component" value="Unassembled WGS sequence"/>
</dbReference>
<dbReference type="SMART" id="SM00179">
    <property type="entry name" value="EGF_CA"/>
    <property type="match status" value="3"/>
</dbReference>
<dbReference type="InterPro" id="IPR000742">
    <property type="entry name" value="EGF"/>
</dbReference>
<keyword evidence="2" id="KW-0732">Signal</keyword>
<evidence type="ECO:0000256" key="6">
    <source>
        <dbReference type="PROSITE-ProRule" id="PRU00076"/>
    </source>
</evidence>
<name>A0A3P8L5G2_9TREM</name>
<dbReference type="InterPro" id="IPR000152">
    <property type="entry name" value="EGF-type_Asp/Asn_hydroxyl_site"/>
</dbReference>
<evidence type="ECO:0000256" key="4">
    <source>
        <dbReference type="ARBA" id="ARBA00023157"/>
    </source>
</evidence>
<dbReference type="FunFam" id="2.10.25.10:FF:000173">
    <property type="entry name" value="Neurogenic locus notch protein 2"/>
    <property type="match status" value="1"/>
</dbReference>
<dbReference type="PROSITE" id="PS00010">
    <property type="entry name" value="ASX_HYDROXYL"/>
    <property type="match status" value="1"/>
</dbReference>
<keyword evidence="1 6" id="KW-0245">EGF-like domain</keyword>
<dbReference type="CDD" id="cd00054">
    <property type="entry name" value="EGF_CA"/>
    <property type="match status" value="3"/>
</dbReference>
<dbReference type="PROSITE" id="PS01187">
    <property type="entry name" value="EGF_CA"/>
    <property type="match status" value="1"/>
</dbReference>
<dbReference type="Pfam" id="PF00008">
    <property type="entry name" value="EGF"/>
    <property type="match status" value="3"/>
</dbReference>
<feature type="domain" description="EGF-like" evidence="7">
    <location>
        <begin position="111"/>
        <end position="147"/>
    </location>
</feature>
<evidence type="ECO:0000256" key="5">
    <source>
        <dbReference type="ARBA" id="ARBA00023180"/>
    </source>
</evidence>
<proteinExistence type="predicted"/>
<keyword evidence="9" id="KW-1185">Reference proteome</keyword>
<dbReference type="GO" id="GO:0007157">
    <property type="term" value="P:heterophilic cell-cell adhesion via plasma membrane cell adhesion molecules"/>
    <property type="evidence" value="ECO:0007669"/>
    <property type="project" value="TreeGrafter"/>
</dbReference>
<evidence type="ECO:0000256" key="2">
    <source>
        <dbReference type="ARBA" id="ARBA00022729"/>
    </source>
</evidence>
<evidence type="ECO:0000313" key="9">
    <source>
        <dbReference type="Proteomes" id="UP000272942"/>
    </source>
</evidence>
<feature type="domain" description="EGF-like" evidence="7">
    <location>
        <begin position="70"/>
        <end position="109"/>
    </location>
</feature>
<gene>
    <name evidence="8" type="ORF">ECPE_LOCUS14321</name>
</gene>
<keyword evidence="4 6" id="KW-1015">Disulfide bond</keyword>
<dbReference type="GO" id="GO:0005886">
    <property type="term" value="C:plasma membrane"/>
    <property type="evidence" value="ECO:0007669"/>
    <property type="project" value="TreeGrafter"/>
</dbReference>
<dbReference type="Gene3D" id="2.10.25.10">
    <property type="entry name" value="Laminin"/>
    <property type="match status" value="4"/>
</dbReference>
<dbReference type="PANTHER" id="PTHR24049:SF22">
    <property type="entry name" value="DROSOPHILA CRUMBS HOMOLOG"/>
    <property type="match status" value="1"/>
</dbReference>
<dbReference type="SUPFAM" id="SSF57196">
    <property type="entry name" value="EGF/Laminin"/>
    <property type="match status" value="4"/>
</dbReference>
<dbReference type="AlphaFoldDB" id="A0A3P8L5G2"/>
<dbReference type="GO" id="GO:0005509">
    <property type="term" value="F:calcium ion binding"/>
    <property type="evidence" value="ECO:0007669"/>
    <property type="project" value="InterPro"/>
</dbReference>
<feature type="disulfide bond" evidence="6">
    <location>
        <begin position="58"/>
        <end position="67"/>
    </location>
</feature>
<protein>
    <recommendedName>
        <fullName evidence="7">EGF-like domain-containing protein</fullName>
    </recommendedName>
</protein>
<evidence type="ECO:0000256" key="3">
    <source>
        <dbReference type="ARBA" id="ARBA00022737"/>
    </source>
</evidence>
<evidence type="ECO:0000313" key="8">
    <source>
        <dbReference type="EMBL" id="VDP91593.1"/>
    </source>
</evidence>
<dbReference type="Pfam" id="PF23106">
    <property type="entry name" value="EGF_Teneurin"/>
    <property type="match status" value="1"/>
</dbReference>
<dbReference type="SMART" id="SM00181">
    <property type="entry name" value="EGF"/>
    <property type="match status" value="4"/>
</dbReference>
<dbReference type="InterPro" id="IPR018097">
    <property type="entry name" value="EGF_Ca-bd_CS"/>
</dbReference>
<feature type="disulfide bond" evidence="6">
    <location>
        <begin position="20"/>
        <end position="29"/>
    </location>
</feature>
<feature type="disulfide bond" evidence="6">
    <location>
        <begin position="99"/>
        <end position="108"/>
    </location>
</feature>
<feature type="domain" description="EGF-like" evidence="7">
    <location>
        <begin position="1"/>
        <end position="30"/>
    </location>
</feature>
<dbReference type="PANTHER" id="PTHR24049">
    <property type="entry name" value="CRUMBS FAMILY MEMBER"/>
    <property type="match status" value="1"/>
</dbReference>
<dbReference type="FunFam" id="2.10.25.10:FF:000060">
    <property type="entry name" value="Neurogenic locus notch protein 1"/>
    <property type="match status" value="1"/>
</dbReference>
<evidence type="ECO:0000256" key="1">
    <source>
        <dbReference type="ARBA" id="ARBA00022536"/>
    </source>
</evidence>
<dbReference type="PROSITE" id="PS01186">
    <property type="entry name" value="EGF_2"/>
    <property type="match status" value="3"/>
</dbReference>
<accession>A0A3P8L5G2</accession>
<dbReference type="InterPro" id="IPR001881">
    <property type="entry name" value="EGF-like_Ca-bd_dom"/>
</dbReference>
<comment type="caution">
    <text evidence="6">Lacks conserved residue(s) required for the propagation of feature annotation.</text>
</comment>
<feature type="domain" description="EGF-like" evidence="7">
    <location>
        <begin position="31"/>
        <end position="68"/>
    </location>
</feature>
<reference evidence="8 9" key="1">
    <citation type="submission" date="2018-11" db="EMBL/GenBank/DDBJ databases">
        <authorList>
            <consortium name="Pathogen Informatics"/>
        </authorList>
    </citation>
    <scope>NUCLEOTIDE SEQUENCE [LARGE SCALE GENOMIC DNA]</scope>
    <source>
        <strain evidence="8 9">Egypt</strain>
    </source>
</reference>
<dbReference type="GO" id="GO:0045197">
    <property type="term" value="P:establishment or maintenance of epithelial cell apical/basal polarity"/>
    <property type="evidence" value="ECO:0007669"/>
    <property type="project" value="TreeGrafter"/>
</dbReference>
<evidence type="ECO:0000259" key="7">
    <source>
        <dbReference type="PROSITE" id="PS50026"/>
    </source>
</evidence>
<dbReference type="GO" id="GO:0032991">
    <property type="term" value="C:protein-containing complex"/>
    <property type="evidence" value="ECO:0007669"/>
    <property type="project" value="TreeGrafter"/>
</dbReference>
<keyword evidence="3" id="KW-0677">Repeat</keyword>
<dbReference type="PROSITE" id="PS00022">
    <property type="entry name" value="EGF_1"/>
    <property type="match status" value="3"/>
</dbReference>
<organism evidence="8 9">
    <name type="scientific">Echinostoma caproni</name>
    <dbReference type="NCBI Taxonomy" id="27848"/>
    <lineage>
        <taxon>Eukaryota</taxon>
        <taxon>Metazoa</taxon>
        <taxon>Spiralia</taxon>
        <taxon>Lophotrochozoa</taxon>
        <taxon>Platyhelminthes</taxon>
        <taxon>Trematoda</taxon>
        <taxon>Digenea</taxon>
        <taxon>Plagiorchiida</taxon>
        <taxon>Echinostomata</taxon>
        <taxon>Echinostomatoidea</taxon>
        <taxon>Echinostomatidae</taxon>
        <taxon>Echinostoma</taxon>
    </lineage>
</organism>
<dbReference type="OrthoDB" id="5953235at2759"/>
<sequence length="178" mass="19416">MVCLNGGSCVKDGTKPVCSCTIGYTGRRCEHRDPCVTNPCHSHGRCISNNLGHFRCACESGWIGEDCTEDLDECIVDEHSPCAHDGICLNTPGSFVCQCPVGFTGPRCEEVVLECTAQPCRNGARCIEGMGSYRCECAPVYNAPDKIKSVRLSEKEHARKVSKQVDVSRKQGEERVAK</sequence>
<dbReference type="InterPro" id="IPR051022">
    <property type="entry name" value="Notch_Cell-Fate_Det"/>
</dbReference>
<dbReference type="EMBL" id="UZAN01057274">
    <property type="protein sequence ID" value="VDP91593.1"/>
    <property type="molecule type" value="Genomic_DNA"/>
</dbReference>
<dbReference type="PROSITE" id="PS50026">
    <property type="entry name" value="EGF_3"/>
    <property type="match status" value="4"/>
</dbReference>